<organism evidence="1 2">
    <name type="scientific">Dermacentor silvarum</name>
    <name type="common">Tick</name>
    <dbReference type="NCBI Taxonomy" id="543639"/>
    <lineage>
        <taxon>Eukaryota</taxon>
        <taxon>Metazoa</taxon>
        <taxon>Ecdysozoa</taxon>
        <taxon>Arthropoda</taxon>
        <taxon>Chelicerata</taxon>
        <taxon>Arachnida</taxon>
        <taxon>Acari</taxon>
        <taxon>Parasitiformes</taxon>
        <taxon>Ixodida</taxon>
        <taxon>Ixodoidea</taxon>
        <taxon>Ixodidae</taxon>
        <taxon>Rhipicephalinae</taxon>
        <taxon>Dermacentor</taxon>
    </lineage>
</organism>
<accession>A0ACB8C885</accession>
<reference evidence="1" key="1">
    <citation type="submission" date="2020-05" db="EMBL/GenBank/DDBJ databases">
        <title>Large-scale comparative analyses of tick genomes elucidate their genetic diversity and vector capacities.</title>
        <authorList>
            <person name="Jia N."/>
            <person name="Wang J."/>
            <person name="Shi W."/>
            <person name="Du L."/>
            <person name="Sun Y."/>
            <person name="Zhan W."/>
            <person name="Jiang J."/>
            <person name="Wang Q."/>
            <person name="Zhang B."/>
            <person name="Ji P."/>
            <person name="Sakyi L.B."/>
            <person name="Cui X."/>
            <person name="Yuan T."/>
            <person name="Jiang B."/>
            <person name="Yang W."/>
            <person name="Lam T.T.-Y."/>
            <person name="Chang Q."/>
            <person name="Ding S."/>
            <person name="Wang X."/>
            <person name="Zhu J."/>
            <person name="Ruan X."/>
            <person name="Zhao L."/>
            <person name="Wei J."/>
            <person name="Que T."/>
            <person name="Du C."/>
            <person name="Cheng J."/>
            <person name="Dai P."/>
            <person name="Han X."/>
            <person name="Huang E."/>
            <person name="Gao Y."/>
            <person name="Liu J."/>
            <person name="Shao H."/>
            <person name="Ye R."/>
            <person name="Li L."/>
            <person name="Wei W."/>
            <person name="Wang X."/>
            <person name="Wang C."/>
            <person name="Yang T."/>
            <person name="Huo Q."/>
            <person name="Li W."/>
            <person name="Guo W."/>
            <person name="Chen H."/>
            <person name="Zhou L."/>
            <person name="Ni X."/>
            <person name="Tian J."/>
            <person name="Zhou Y."/>
            <person name="Sheng Y."/>
            <person name="Liu T."/>
            <person name="Pan Y."/>
            <person name="Xia L."/>
            <person name="Li J."/>
            <person name="Zhao F."/>
            <person name="Cao W."/>
        </authorList>
    </citation>
    <scope>NUCLEOTIDE SEQUENCE</scope>
    <source>
        <strain evidence="1">Dsil-2018</strain>
    </source>
</reference>
<sequence>MVLPCIQQEFWQHQILALQPFLLQIFSVVPVYAIHWLTSMAVGFWRYGTANEAIAAARYEEVLKAMGHDITASTCGLLVNPAFPWLGALPDRIVFDPVELIYGVVEIKGPYSL</sequence>
<keyword evidence="2" id="KW-1185">Reference proteome</keyword>
<evidence type="ECO:0000313" key="1">
    <source>
        <dbReference type="EMBL" id="KAH7937121.1"/>
    </source>
</evidence>
<dbReference type="EMBL" id="CM023477">
    <property type="protein sequence ID" value="KAH7937121.1"/>
    <property type="molecule type" value="Genomic_DNA"/>
</dbReference>
<proteinExistence type="predicted"/>
<comment type="caution">
    <text evidence="1">The sequence shown here is derived from an EMBL/GenBank/DDBJ whole genome shotgun (WGS) entry which is preliminary data.</text>
</comment>
<protein>
    <submittedName>
        <fullName evidence="1">Uncharacterized protein</fullName>
    </submittedName>
</protein>
<dbReference type="Proteomes" id="UP000821865">
    <property type="component" value="Chromosome 8"/>
</dbReference>
<evidence type="ECO:0000313" key="2">
    <source>
        <dbReference type="Proteomes" id="UP000821865"/>
    </source>
</evidence>
<name>A0ACB8C885_DERSI</name>
<gene>
    <name evidence="1" type="ORF">HPB49_007981</name>
</gene>